<dbReference type="CDD" id="cd16935">
    <property type="entry name" value="HATPase_AgrC-ComD-like"/>
    <property type="match status" value="1"/>
</dbReference>
<feature type="transmembrane region" description="Helical" evidence="1">
    <location>
        <begin position="6"/>
        <end position="26"/>
    </location>
</feature>
<feature type="transmembrane region" description="Helical" evidence="1">
    <location>
        <begin position="60"/>
        <end position="79"/>
    </location>
</feature>
<evidence type="ECO:0000313" key="4">
    <source>
        <dbReference type="Proteomes" id="UP000283297"/>
    </source>
</evidence>
<feature type="transmembrane region" description="Helical" evidence="1">
    <location>
        <begin position="159"/>
        <end position="180"/>
    </location>
</feature>
<evidence type="ECO:0000256" key="1">
    <source>
        <dbReference type="SAM" id="Phobius"/>
    </source>
</evidence>
<dbReference type="SUPFAM" id="SSF55874">
    <property type="entry name" value="ATPase domain of HSP90 chaperone/DNA topoisomerase II/histidine kinase"/>
    <property type="match status" value="1"/>
</dbReference>
<organism evidence="3 4">
    <name type="scientific">Agathobacter rectalis</name>
    <dbReference type="NCBI Taxonomy" id="39491"/>
    <lineage>
        <taxon>Bacteria</taxon>
        <taxon>Bacillati</taxon>
        <taxon>Bacillota</taxon>
        <taxon>Clostridia</taxon>
        <taxon>Lachnospirales</taxon>
        <taxon>Lachnospiraceae</taxon>
        <taxon>Agathobacter</taxon>
    </lineage>
</organism>
<dbReference type="AlphaFoldDB" id="A0A415JT32"/>
<dbReference type="PANTHER" id="PTHR40448:SF1">
    <property type="entry name" value="TWO-COMPONENT SENSOR HISTIDINE KINASE"/>
    <property type="match status" value="1"/>
</dbReference>
<protein>
    <submittedName>
        <fullName evidence="3">GHKL domain-containing protein</fullName>
    </submittedName>
</protein>
<dbReference type="Pfam" id="PF14501">
    <property type="entry name" value="HATPase_c_5"/>
    <property type="match status" value="1"/>
</dbReference>
<name>A0A415JT32_9FIRM</name>
<evidence type="ECO:0000259" key="2">
    <source>
        <dbReference type="Pfam" id="PF14501"/>
    </source>
</evidence>
<proteinExistence type="predicted"/>
<gene>
    <name evidence="3" type="ORF">DW028_12205</name>
</gene>
<dbReference type="InterPro" id="IPR032834">
    <property type="entry name" value="NatK-like_C"/>
</dbReference>
<feature type="transmembrane region" description="Helical" evidence="1">
    <location>
        <begin position="86"/>
        <end position="106"/>
    </location>
</feature>
<dbReference type="GO" id="GO:0042802">
    <property type="term" value="F:identical protein binding"/>
    <property type="evidence" value="ECO:0007669"/>
    <property type="project" value="TreeGrafter"/>
</dbReference>
<dbReference type="InterPro" id="IPR036890">
    <property type="entry name" value="HATPase_C_sf"/>
</dbReference>
<keyword evidence="1" id="KW-0812">Transmembrane</keyword>
<dbReference type="Proteomes" id="UP000283297">
    <property type="component" value="Unassembled WGS sequence"/>
</dbReference>
<reference evidence="3 4" key="1">
    <citation type="submission" date="2018-08" db="EMBL/GenBank/DDBJ databases">
        <title>A genome reference for cultivated species of the human gut microbiota.</title>
        <authorList>
            <person name="Zou Y."/>
            <person name="Xue W."/>
            <person name="Luo G."/>
        </authorList>
    </citation>
    <scope>NUCLEOTIDE SEQUENCE [LARGE SCALE GENOMIC DNA]</scope>
    <source>
        <strain evidence="3 4">AF38-24</strain>
    </source>
</reference>
<feature type="transmembrane region" description="Helical" evidence="1">
    <location>
        <begin position="126"/>
        <end position="147"/>
    </location>
</feature>
<keyword evidence="1" id="KW-0472">Membrane</keyword>
<dbReference type="EMBL" id="QRON01000009">
    <property type="protein sequence ID" value="RHL27100.1"/>
    <property type="molecule type" value="Genomic_DNA"/>
</dbReference>
<dbReference type="Gene3D" id="1.10.287.130">
    <property type="match status" value="1"/>
</dbReference>
<dbReference type="Gene3D" id="3.30.565.10">
    <property type="entry name" value="Histidine kinase-like ATPase, C-terminal domain"/>
    <property type="match status" value="1"/>
</dbReference>
<evidence type="ECO:0000313" key="3">
    <source>
        <dbReference type="EMBL" id="RHL27100.1"/>
    </source>
</evidence>
<accession>A0A415JT32</accession>
<sequence length="440" mass="50857">MFNIIWEFIINLLESFLFAVICNAKFTKRQYHYHTAEQTLFILCKSLLITLMNISKISTIISLTSVLLLNIIFLILFFVNPIFNSFFVSFIYCLILIISDALTLLIPIKFYNINLSQVLYLGNMRILFSLIYISIIALFVIIFLLFTPQVFVLGKLDKISYFIISTICVILEENVLIILLKQSIYTENFFHLLLFIFGLTLFLFVYISIYIYRLGKEKEKNDRLIQSITINQMEARQNEEIINSTHSLRVFKHDIMNHMSILYKLVENGKNSDALKYIYQINNSIERTSYTISTGIIPIDCIMTAKLSKALDNNISIKHQIHFPANYNISDMDLCSLISNLLDNAKEANCKLDMTKRRLQIEIKPYNNMLLLFISNSSNGIYLYGGNGNLLTTKTSNKNEHGIGIKRINEIVKKYNGIIEFDPGTEIFSVSILFPLDNDN</sequence>
<keyword evidence="1" id="KW-1133">Transmembrane helix</keyword>
<feature type="transmembrane region" description="Helical" evidence="1">
    <location>
        <begin position="192"/>
        <end position="212"/>
    </location>
</feature>
<comment type="caution">
    <text evidence="3">The sequence shown here is derived from an EMBL/GenBank/DDBJ whole genome shotgun (WGS) entry which is preliminary data.</text>
</comment>
<feature type="domain" description="Sensor histidine kinase NatK-like C-terminal" evidence="2">
    <location>
        <begin position="332"/>
        <end position="435"/>
    </location>
</feature>
<dbReference type="PANTHER" id="PTHR40448">
    <property type="entry name" value="TWO-COMPONENT SENSOR HISTIDINE KINASE"/>
    <property type="match status" value="1"/>
</dbReference>